<proteinExistence type="predicted"/>
<sequence>MSSPTNRPSHRVYAVTKNGERSFWQPIGGAWVHADGWGFNVKLDYLPLNGAEIVIRKPKVEEADVPAGETA</sequence>
<organism evidence="1 2">
    <name type="scientific">Bradyrhizobium sediminis</name>
    <dbReference type="NCBI Taxonomy" id="2840469"/>
    <lineage>
        <taxon>Bacteria</taxon>
        <taxon>Pseudomonadati</taxon>
        <taxon>Pseudomonadota</taxon>
        <taxon>Alphaproteobacteria</taxon>
        <taxon>Hyphomicrobiales</taxon>
        <taxon>Nitrobacteraceae</taxon>
        <taxon>Bradyrhizobium</taxon>
    </lineage>
</organism>
<dbReference type="RefSeq" id="WP_215621322.1">
    <property type="nucleotide sequence ID" value="NZ_CP076134.1"/>
</dbReference>
<dbReference type="AlphaFoldDB" id="A0A975NCD1"/>
<dbReference type="Proteomes" id="UP000680839">
    <property type="component" value="Chromosome"/>
</dbReference>
<dbReference type="EMBL" id="CP076134">
    <property type="protein sequence ID" value="QWG12513.1"/>
    <property type="molecule type" value="Genomic_DNA"/>
</dbReference>
<evidence type="ECO:0000313" key="2">
    <source>
        <dbReference type="Proteomes" id="UP000680839"/>
    </source>
</evidence>
<name>A0A975NCD1_9BRAD</name>
<gene>
    <name evidence="1" type="ORF">KMZ29_22865</name>
</gene>
<accession>A0A975NCD1</accession>
<protein>
    <submittedName>
        <fullName evidence="1">Uncharacterized protein</fullName>
    </submittedName>
</protein>
<evidence type="ECO:0000313" key="1">
    <source>
        <dbReference type="EMBL" id="QWG12513.1"/>
    </source>
</evidence>
<reference evidence="1" key="1">
    <citation type="submission" date="2021-06" db="EMBL/GenBank/DDBJ databases">
        <title>Bradyrhizobium sp. S2-20-1 Genome sequencing.</title>
        <authorList>
            <person name="Jin L."/>
        </authorList>
    </citation>
    <scope>NUCLEOTIDE SEQUENCE</scope>
    <source>
        <strain evidence="1">S2-20-1</strain>
    </source>
</reference>